<reference evidence="1" key="1">
    <citation type="journal article" date="2015" name="Nature">
        <title>Complex archaea that bridge the gap between prokaryotes and eukaryotes.</title>
        <authorList>
            <person name="Spang A."/>
            <person name="Saw J.H."/>
            <person name="Jorgensen S.L."/>
            <person name="Zaremba-Niedzwiedzka K."/>
            <person name="Martijn J."/>
            <person name="Lind A.E."/>
            <person name="van Eijk R."/>
            <person name="Schleper C."/>
            <person name="Guy L."/>
            <person name="Ettema T.J."/>
        </authorList>
    </citation>
    <scope>NUCLEOTIDE SEQUENCE</scope>
</reference>
<sequence>MDCPDCNNEIEQTDTTFSNTETVRAKIGQHTGDIYYCESCDIHWIDNLLSGKIEKWNY</sequence>
<proteinExistence type="predicted"/>
<evidence type="ECO:0008006" key="2">
    <source>
        <dbReference type="Google" id="ProtNLM"/>
    </source>
</evidence>
<evidence type="ECO:0000313" key="1">
    <source>
        <dbReference type="EMBL" id="KKM13962.1"/>
    </source>
</evidence>
<name>A0A0F9HFR1_9ZZZZ</name>
<comment type="caution">
    <text evidence="1">The sequence shown here is derived from an EMBL/GenBank/DDBJ whole genome shotgun (WGS) entry which is preliminary data.</text>
</comment>
<dbReference type="AlphaFoldDB" id="A0A0F9HFR1"/>
<gene>
    <name evidence="1" type="ORF">LCGC14_1710940</name>
</gene>
<organism evidence="1">
    <name type="scientific">marine sediment metagenome</name>
    <dbReference type="NCBI Taxonomy" id="412755"/>
    <lineage>
        <taxon>unclassified sequences</taxon>
        <taxon>metagenomes</taxon>
        <taxon>ecological metagenomes</taxon>
    </lineage>
</organism>
<dbReference type="EMBL" id="LAZR01015257">
    <property type="protein sequence ID" value="KKM13962.1"/>
    <property type="molecule type" value="Genomic_DNA"/>
</dbReference>
<accession>A0A0F9HFR1</accession>
<protein>
    <recommendedName>
        <fullName evidence="2">Transcription factor zinc-finger domain-containing protein</fullName>
    </recommendedName>
</protein>